<evidence type="ECO:0000313" key="1">
    <source>
        <dbReference type="EMBL" id="PXZ00820.1"/>
    </source>
</evidence>
<dbReference type="RefSeq" id="WP_110438960.1">
    <property type="nucleotide sequence ID" value="NZ_CP046393.1"/>
</dbReference>
<dbReference type="Gene3D" id="3.40.630.40">
    <property type="entry name" value="Zn-dependent exopeptidases"/>
    <property type="match status" value="1"/>
</dbReference>
<accession>A0A318MXE3</accession>
<name>A0A318MXE3_9PROT</name>
<dbReference type="Proteomes" id="UP000247565">
    <property type="component" value="Unassembled WGS sequence"/>
</dbReference>
<dbReference type="OrthoDB" id="9802050at2"/>
<dbReference type="GO" id="GO:0016787">
    <property type="term" value="F:hydrolase activity"/>
    <property type="evidence" value="ECO:0007669"/>
    <property type="project" value="UniProtKB-KW"/>
</dbReference>
<evidence type="ECO:0000313" key="2">
    <source>
        <dbReference type="Proteomes" id="UP000247565"/>
    </source>
</evidence>
<dbReference type="AlphaFoldDB" id="A0A318MXE3"/>
<dbReference type="Pfam" id="PF05013">
    <property type="entry name" value="FGase"/>
    <property type="match status" value="1"/>
</dbReference>
<sequence length="284" mass="33314">MPIHKTKIYHLQKPDNNVLPFLVSSPHSGQFYPQNLLELTRLPLDELRKSEDSFVHELFHHVSNYGGSLLNAELSRIFCDLNRWAWELDPKMFKEQLPPWCDTESARVKNGIGTVHKISNSGKVIFKYYLSFTHIEKLIQNYWFSYHQQIKNFIHNFKNRFNGGIILDVHSMPSPRIQTPAFADIILGDNFSKSCCPLLINQTARYFQSKGLTVKKNIPYAGGYITSHYGNPFKNIHVLQIEINKKLYLNEECFQLNENFFRIQKIMTEFLIMITSQWKEILKI</sequence>
<keyword evidence="2" id="KW-1185">Reference proteome</keyword>
<gene>
    <name evidence="1" type="ORF">DK869_05380</name>
</gene>
<dbReference type="EMBL" id="QGLT01000002">
    <property type="protein sequence ID" value="PXZ00820.1"/>
    <property type="molecule type" value="Genomic_DNA"/>
</dbReference>
<dbReference type="InterPro" id="IPR007709">
    <property type="entry name" value="N-FG_amidohydro"/>
</dbReference>
<dbReference type="SUPFAM" id="SSF53187">
    <property type="entry name" value="Zn-dependent exopeptidases"/>
    <property type="match status" value="1"/>
</dbReference>
<protein>
    <submittedName>
        <fullName evidence="1">N-formylglutamate amidohydrolase</fullName>
    </submittedName>
</protein>
<organism evidence="1 2">
    <name type="scientific">Commensalibacter melissae</name>
    <dbReference type="NCBI Taxonomy" id="2070537"/>
    <lineage>
        <taxon>Bacteria</taxon>
        <taxon>Pseudomonadati</taxon>
        <taxon>Pseudomonadota</taxon>
        <taxon>Alphaproteobacteria</taxon>
        <taxon>Acetobacterales</taxon>
        <taxon>Acetobacteraceae</taxon>
    </lineage>
</organism>
<keyword evidence="1" id="KW-0378">Hydrolase</keyword>
<proteinExistence type="predicted"/>
<comment type="caution">
    <text evidence="1">The sequence shown here is derived from an EMBL/GenBank/DDBJ whole genome shotgun (WGS) entry which is preliminary data.</text>
</comment>
<reference evidence="1 2" key="1">
    <citation type="submission" date="2018-05" db="EMBL/GenBank/DDBJ databases">
        <title>Reference genomes for bee gut microbiota database.</title>
        <authorList>
            <person name="Ellegaard K.M."/>
        </authorList>
    </citation>
    <scope>NUCLEOTIDE SEQUENCE [LARGE SCALE GENOMIC DNA]</scope>
    <source>
        <strain evidence="1 2">ESL0284</strain>
    </source>
</reference>